<dbReference type="EMBL" id="CP113797">
    <property type="protein sequence ID" value="WAL61333.1"/>
    <property type="molecule type" value="Genomic_DNA"/>
</dbReference>
<dbReference type="Proteomes" id="UP001163152">
    <property type="component" value="Chromosome"/>
</dbReference>
<dbReference type="InterPro" id="IPR011990">
    <property type="entry name" value="TPR-like_helical_dom_sf"/>
</dbReference>
<keyword evidence="2" id="KW-0812">Transmembrane</keyword>
<dbReference type="PANTHER" id="PTHR36761:SF2">
    <property type="entry name" value="ORF03 PROTEIN"/>
    <property type="match status" value="1"/>
</dbReference>
<keyword evidence="4" id="KW-1185">Reference proteome</keyword>
<name>A0A9E8ZDT3_9CYAN</name>
<sequence>MTADHSELDQTELAQDFYQAGRNAFERGRYRESVEALEKAVSLSGPLSSLGGEVQIWLVNAYQAAGQSTEAIALCEKLGTHPHLRTRKQSRRMLYILKAPQLKRREEWLTKIPDLSKIEAANGDNQIATRYDVSPKRPPRPRPKPEPEEIDLSQVNTKDNSFLWIALVLIGLTIGGLIWFS</sequence>
<proteinExistence type="predicted"/>
<dbReference type="AlphaFoldDB" id="A0A9E8ZDT3"/>
<gene>
    <name evidence="3" type="ORF">OXH18_04870</name>
</gene>
<feature type="transmembrane region" description="Helical" evidence="2">
    <location>
        <begin position="162"/>
        <end position="180"/>
    </location>
</feature>
<keyword evidence="2" id="KW-0472">Membrane</keyword>
<dbReference type="KEGG" id="tsin:OXH18_04870"/>
<keyword evidence="2" id="KW-1133">Transmembrane helix</keyword>
<organism evidence="3 4">
    <name type="scientific">Thermocoleostomius sinensis A174</name>
    <dbReference type="NCBI Taxonomy" id="2016057"/>
    <lineage>
        <taxon>Bacteria</taxon>
        <taxon>Bacillati</taxon>
        <taxon>Cyanobacteriota</taxon>
        <taxon>Cyanophyceae</taxon>
        <taxon>Oculatellales</taxon>
        <taxon>Oculatellaceae</taxon>
        <taxon>Thermocoleostomius</taxon>
    </lineage>
</organism>
<reference evidence="3" key="1">
    <citation type="submission" date="2022-12" db="EMBL/GenBank/DDBJ databases">
        <title>Polyphasic identification of a Novel Hot-Spring Cyanobacterium Ocullathermofonsia sinensis gen nov. sp. nov. and Genomic Insights on its Adaptations to the Thermal Habitat.</title>
        <authorList>
            <person name="Daroch M."/>
            <person name="Tang J."/>
            <person name="Jiang Y."/>
        </authorList>
    </citation>
    <scope>NUCLEOTIDE SEQUENCE</scope>
    <source>
        <strain evidence="3">PKUAC-SCTA174</strain>
    </source>
</reference>
<feature type="region of interest" description="Disordered" evidence="1">
    <location>
        <begin position="127"/>
        <end position="152"/>
    </location>
</feature>
<dbReference type="PANTHER" id="PTHR36761">
    <property type="entry name" value="ORF03 PROTEIN"/>
    <property type="match status" value="1"/>
</dbReference>
<evidence type="ECO:0000313" key="3">
    <source>
        <dbReference type="EMBL" id="WAL61333.1"/>
    </source>
</evidence>
<evidence type="ECO:0000313" key="4">
    <source>
        <dbReference type="Proteomes" id="UP001163152"/>
    </source>
</evidence>
<protein>
    <recommendedName>
        <fullName evidence="5">Tetratricopeptide repeat protein</fullName>
    </recommendedName>
</protein>
<dbReference type="SUPFAM" id="SSF48452">
    <property type="entry name" value="TPR-like"/>
    <property type="match status" value="1"/>
</dbReference>
<dbReference type="RefSeq" id="WP_268611286.1">
    <property type="nucleotide sequence ID" value="NZ_CP113797.1"/>
</dbReference>
<dbReference type="Gene3D" id="1.25.40.10">
    <property type="entry name" value="Tetratricopeptide repeat domain"/>
    <property type="match status" value="1"/>
</dbReference>
<evidence type="ECO:0000256" key="1">
    <source>
        <dbReference type="SAM" id="MobiDB-lite"/>
    </source>
</evidence>
<accession>A0A9E8ZDT3</accession>
<evidence type="ECO:0000256" key="2">
    <source>
        <dbReference type="SAM" id="Phobius"/>
    </source>
</evidence>
<evidence type="ECO:0008006" key="5">
    <source>
        <dbReference type="Google" id="ProtNLM"/>
    </source>
</evidence>